<reference evidence="2" key="1">
    <citation type="journal article" date="2019" name="Int. J. Syst. Evol. Microbiol.">
        <title>The Global Catalogue of Microorganisms (GCM) 10K type strain sequencing project: providing services to taxonomists for standard genome sequencing and annotation.</title>
        <authorList>
            <consortium name="The Broad Institute Genomics Platform"/>
            <consortium name="The Broad Institute Genome Sequencing Center for Infectious Disease"/>
            <person name="Wu L."/>
            <person name="Ma J."/>
        </authorList>
    </citation>
    <scope>NUCLEOTIDE SEQUENCE [LARGE SCALE GENOMIC DNA]</scope>
    <source>
        <strain evidence="2">CCUG 56754</strain>
    </source>
</reference>
<sequence length="50" mass="5720">MKILRIGHAIYVLKSNDGKNYLIDLFIDTNHSSPPHLDDPDFYQSIDCVS</sequence>
<accession>A0ABW3LHA0</accession>
<proteinExistence type="predicted"/>
<gene>
    <name evidence="1" type="ORF">ACFQ3N_03070</name>
</gene>
<name>A0ABW3LHA0_9BACI</name>
<protein>
    <submittedName>
        <fullName evidence="1">Uncharacterized protein</fullName>
    </submittedName>
</protein>
<dbReference type="Proteomes" id="UP001597040">
    <property type="component" value="Unassembled WGS sequence"/>
</dbReference>
<evidence type="ECO:0000313" key="2">
    <source>
        <dbReference type="Proteomes" id="UP001597040"/>
    </source>
</evidence>
<comment type="caution">
    <text evidence="1">The sequence shown here is derived from an EMBL/GenBank/DDBJ whole genome shotgun (WGS) entry which is preliminary data.</text>
</comment>
<dbReference type="RefSeq" id="WP_390359426.1">
    <property type="nucleotide sequence ID" value="NZ_JBHTKJ010000007.1"/>
</dbReference>
<evidence type="ECO:0000313" key="1">
    <source>
        <dbReference type="EMBL" id="MFD1037407.1"/>
    </source>
</evidence>
<keyword evidence="2" id="KW-1185">Reference proteome</keyword>
<organism evidence="1 2">
    <name type="scientific">Virgibacillus byunsanensis</name>
    <dbReference type="NCBI Taxonomy" id="570945"/>
    <lineage>
        <taxon>Bacteria</taxon>
        <taxon>Bacillati</taxon>
        <taxon>Bacillota</taxon>
        <taxon>Bacilli</taxon>
        <taxon>Bacillales</taxon>
        <taxon>Bacillaceae</taxon>
        <taxon>Virgibacillus</taxon>
    </lineage>
</organism>
<dbReference type="EMBL" id="JBHTKJ010000007">
    <property type="protein sequence ID" value="MFD1037407.1"/>
    <property type="molecule type" value="Genomic_DNA"/>
</dbReference>